<evidence type="ECO:0000259" key="1">
    <source>
        <dbReference type="Pfam" id="PF02769"/>
    </source>
</evidence>
<dbReference type="SUPFAM" id="SSF56042">
    <property type="entry name" value="PurM C-terminal domain-like"/>
    <property type="match status" value="1"/>
</dbReference>
<accession>T1B6U6</accession>
<dbReference type="InterPro" id="IPR010074">
    <property type="entry name" value="PRibForGlyAmidine_synth_PurL"/>
</dbReference>
<dbReference type="Pfam" id="PF02769">
    <property type="entry name" value="AIRS_C"/>
    <property type="match status" value="1"/>
</dbReference>
<proteinExistence type="predicted"/>
<feature type="domain" description="PurM-like C-terminal" evidence="1">
    <location>
        <begin position="21"/>
        <end position="156"/>
    </location>
</feature>
<comment type="caution">
    <text evidence="2">The sequence shown here is derived from an EMBL/GenBank/DDBJ whole genome shotgun (WGS) entry which is preliminary data.</text>
</comment>
<reference evidence="2" key="2">
    <citation type="journal article" date="2014" name="ISME J.">
        <title>Microbial stratification in low pH oxic and suboxic macroscopic growths along an acid mine drainage.</title>
        <authorList>
            <person name="Mendez-Garcia C."/>
            <person name="Mesa V."/>
            <person name="Sprenger R.R."/>
            <person name="Richter M."/>
            <person name="Diez M.S."/>
            <person name="Solano J."/>
            <person name="Bargiela R."/>
            <person name="Golyshina O.V."/>
            <person name="Manteca A."/>
            <person name="Ramos J.L."/>
            <person name="Gallego J.R."/>
            <person name="Llorente I."/>
            <person name="Martins Dos Santos V.A."/>
            <person name="Jensen O.N."/>
            <person name="Pelaez A.I."/>
            <person name="Sanchez J."/>
            <person name="Ferrer M."/>
        </authorList>
    </citation>
    <scope>NUCLEOTIDE SEQUENCE</scope>
</reference>
<feature type="non-terminal residue" evidence="2">
    <location>
        <position position="175"/>
    </location>
</feature>
<gene>
    <name evidence="2" type="ORF">B2A_00337</name>
</gene>
<organism evidence="2">
    <name type="scientific">mine drainage metagenome</name>
    <dbReference type="NCBI Taxonomy" id="410659"/>
    <lineage>
        <taxon>unclassified sequences</taxon>
        <taxon>metagenomes</taxon>
        <taxon>ecological metagenomes</taxon>
    </lineage>
</organism>
<name>T1B6U6_9ZZZZ</name>
<evidence type="ECO:0000313" key="2">
    <source>
        <dbReference type="EMBL" id="EQD68661.1"/>
    </source>
</evidence>
<dbReference type="PANTHER" id="PTHR43555:SF1">
    <property type="entry name" value="PHOSPHORIBOSYLFORMYLGLYCINAMIDINE SYNTHASE SUBUNIT PURL"/>
    <property type="match status" value="1"/>
</dbReference>
<sequence length="175" mass="18635">MLATGLLDDFARATTTDLKGDGDLLYLLGKTDPRLGGSLWARQRGLTREETPRPDPRGLARLGGALLRAGRAGLLRAVHDVSDGGVAVAVSEMAFGGGTGFAVDLDAVPGVDPRTAAVAEGGSRFVVEVRPDDRTRWERICRGLPLTRLGVVQPGRFHFRVRGDSIATLDGNDLY</sequence>
<protein>
    <submittedName>
        <fullName evidence="2">Protein containing AIR synthase related protein</fullName>
    </submittedName>
</protein>
<dbReference type="GO" id="GO:0004642">
    <property type="term" value="F:phosphoribosylformylglycinamidine synthase activity"/>
    <property type="evidence" value="ECO:0007669"/>
    <property type="project" value="InterPro"/>
</dbReference>
<dbReference type="InterPro" id="IPR036676">
    <property type="entry name" value="PurM-like_C_sf"/>
</dbReference>
<dbReference type="InterPro" id="IPR010918">
    <property type="entry name" value="PurM-like_C_dom"/>
</dbReference>
<dbReference type="Gene3D" id="3.90.650.10">
    <property type="entry name" value="PurM-like C-terminal domain"/>
    <property type="match status" value="1"/>
</dbReference>
<dbReference type="GO" id="GO:0006189">
    <property type="term" value="P:'de novo' IMP biosynthetic process"/>
    <property type="evidence" value="ECO:0007669"/>
    <property type="project" value="InterPro"/>
</dbReference>
<dbReference type="PANTHER" id="PTHR43555">
    <property type="entry name" value="PHOSPHORIBOSYLFORMYLGLYCINAMIDINE SYNTHASE SUBUNIT PURL"/>
    <property type="match status" value="1"/>
</dbReference>
<dbReference type="EMBL" id="AUZZ01000263">
    <property type="protein sequence ID" value="EQD68661.1"/>
    <property type="molecule type" value="Genomic_DNA"/>
</dbReference>
<reference evidence="2" key="1">
    <citation type="submission" date="2013-08" db="EMBL/GenBank/DDBJ databases">
        <authorList>
            <person name="Mendez C."/>
            <person name="Richter M."/>
            <person name="Ferrer M."/>
            <person name="Sanchez J."/>
        </authorList>
    </citation>
    <scope>NUCLEOTIDE SEQUENCE</scope>
</reference>
<dbReference type="AlphaFoldDB" id="T1B6U6"/>